<accession>A0A1I2GS00</accession>
<dbReference type="Pfam" id="PF01636">
    <property type="entry name" value="APH"/>
    <property type="match status" value="1"/>
</dbReference>
<dbReference type="AlphaFoldDB" id="A0A1I2GS00"/>
<dbReference type="InterPro" id="IPR011009">
    <property type="entry name" value="Kinase-like_dom_sf"/>
</dbReference>
<reference evidence="4" key="1">
    <citation type="submission" date="2016-10" db="EMBL/GenBank/DDBJ databases">
        <authorList>
            <person name="Varghese N."/>
            <person name="Submissions S."/>
        </authorList>
    </citation>
    <scope>NUCLEOTIDE SEQUENCE [LARGE SCALE GENOMIC DNA]</scope>
    <source>
        <strain evidence="4">CGMCC 1.10784</strain>
    </source>
</reference>
<dbReference type="GO" id="GO:0016301">
    <property type="term" value="F:kinase activity"/>
    <property type="evidence" value="ECO:0007669"/>
    <property type="project" value="UniProtKB-KW"/>
</dbReference>
<evidence type="ECO:0000313" key="4">
    <source>
        <dbReference type="Proteomes" id="UP000198855"/>
    </source>
</evidence>
<protein>
    <submittedName>
        <fullName evidence="3">Predicted kinase, aminoglycoside phosphotransferase (APT) family</fullName>
    </submittedName>
</protein>
<dbReference type="PANTHER" id="PTHR41283:SF1">
    <property type="entry name" value="AMINOGLYCOSIDE PHOSPHOTRANSFERASE DOMAIN-CONTAINING PROTEIN"/>
    <property type="match status" value="1"/>
</dbReference>
<sequence>MQQFPVFGVSFVGKRGVSLFITISRKQFEELGDDELRRACVKPIAEQIRGKSFAVKSKVLAKLNRQQQALFLYAAWYDHAKQSPMELFCWTAHVLGQRGYWEGVTKAVRFFGDEAMSSILKELQAMLEAHVLQQESTLSEVTFKDLELHDDLREQVEDCYRRFQLEVPGSLHRLARYIRAHTERFIIFLPEGGMDMNDLLSGIPELQDCERLELIHKGYSSDSKYIAYSRDGQPQYLLRTYALEEDTRKRQEFRVLEQLREQAVMCSKPIAVGRLEDYALGYMLLSYIDGGDATDELPLLSLGEQYEIGLQAGAELRKIHQIHAPDDVEPWESRVVAKYRRYREGYEQSGVTIPYEDKLISFIEANLGRMKGRPNILQHDDFHVGNLIVKDKRLSGVIDVNRFDWGDPVHEFLKAGFFSAEVSIPFAVGQIDGYYGDETADDSFWALYSLYIALTILSSVVWILRVRPEELDDMLVRINRVWEDHDGFERLVPKWYSEFRR</sequence>
<dbReference type="InterPro" id="IPR002575">
    <property type="entry name" value="Aminoglycoside_PTrfase"/>
</dbReference>
<dbReference type="Gene3D" id="3.90.1200.10">
    <property type="match status" value="1"/>
</dbReference>
<evidence type="ECO:0000256" key="1">
    <source>
        <dbReference type="SAM" id="Phobius"/>
    </source>
</evidence>
<gene>
    <name evidence="3" type="ORF">SAMN05216378_5420</name>
</gene>
<dbReference type="SUPFAM" id="SSF56112">
    <property type="entry name" value="Protein kinase-like (PK-like)"/>
    <property type="match status" value="1"/>
</dbReference>
<evidence type="ECO:0000313" key="3">
    <source>
        <dbReference type="EMBL" id="SFF20018.1"/>
    </source>
</evidence>
<keyword evidence="3" id="KW-0418">Kinase</keyword>
<dbReference type="PANTHER" id="PTHR41283">
    <property type="entry name" value="AMINOGLYCOSIDE PHOSPHOTRANSFERASE"/>
    <property type="match status" value="1"/>
</dbReference>
<proteinExistence type="predicted"/>
<feature type="transmembrane region" description="Helical" evidence="1">
    <location>
        <begin position="445"/>
        <end position="464"/>
    </location>
</feature>
<dbReference type="EMBL" id="FOMT01000006">
    <property type="protein sequence ID" value="SFF20018.1"/>
    <property type="molecule type" value="Genomic_DNA"/>
</dbReference>
<dbReference type="Proteomes" id="UP000198855">
    <property type="component" value="Unassembled WGS sequence"/>
</dbReference>
<organism evidence="3 4">
    <name type="scientific">Paenibacillus catalpae</name>
    <dbReference type="NCBI Taxonomy" id="1045775"/>
    <lineage>
        <taxon>Bacteria</taxon>
        <taxon>Bacillati</taxon>
        <taxon>Bacillota</taxon>
        <taxon>Bacilli</taxon>
        <taxon>Bacillales</taxon>
        <taxon>Paenibacillaceae</taxon>
        <taxon>Paenibacillus</taxon>
    </lineage>
</organism>
<keyword evidence="1" id="KW-0812">Transmembrane</keyword>
<keyword evidence="4" id="KW-1185">Reference proteome</keyword>
<name>A0A1I2GS00_9BACL</name>
<feature type="domain" description="Aminoglycoside phosphotransferase" evidence="2">
    <location>
        <begin position="212"/>
        <end position="435"/>
    </location>
</feature>
<evidence type="ECO:0000259" key="2">
    <source>
        <dbReference type="Pfam" id="PF01636"/>
    </source>
</evidence>
<keyword evidence="1" id="KW-1133">Transmembrane helix</keyword>
<keyword evidence="3" id="KW-0808">Transferase</keyword>
<dbReference type="STRING" id="1045775.SAMN05216378_5420"/>
<keyword evidence="1" id="KW-0472">Membrane</keyword>